<evidence type="ECO:0000256" key="7">
    <source>
        <dbReference type="ARBA" id="ARBA00022741"/>
    </source>
</evidence>
<keyword evidence="6" id="KW-0479">Metal-binding</keyword>
<dbReference type="GO" id="GO:0046872">
    <property type="term" value="F:metal ion binding"/>
    <property type="evidence" value="ECO:0007669"/>
    <property type="project" value="UniProtKB-KW"/>
</dbReference>
<dbReference type="PANTHER" id="PTHR33540">
    <property type="entry name" value="TRNA THREONYLCARBAMOYLADENOSINE BIOSYNTHESIS PROTEIN TSAE"/>
    <property type="match status" value="1"/>
</dbReference>
<proteinExistence type="inferred from homology"/>
<dbReference type="GO" id="GO:0005737">
    <property type="term" value="C:cytoplasm"/>
    <property type="evidence" value="ECO:0007669"/>
    <property type="project" value="UniProtKB-SubCell"/>
</dbReference>
<dbReference type="InterPro" id="IPR027417">
    <property type="entry name" value="P-loop_NTPase"/>
</dbReference>
<evidence type="ECO:0000256" key="4">
    <source>
        <dbReference type="ARBA" id="ARBA00022490"/>
    </source>
</evidence>
<dbReference type="GO" id="GO:0002949">
    <property type="term" value="P:tRNA threonylcarbamoyladenosine modification"/>
    <property type="evidence" value="ECO:0007669"/>
    <property type="project" value="InterPro"/>
</dbReference>
<evidence type="ECO:0000256" key="9">
    <source>
        <dbReference type="ARBA" id="ARBA00022842"/>
    </source>
</evidence>
<dbReference type="EMBL" id="AOSV01000003">
    <property type="protein sequence ID" value="EMG38634.1"/>
    <property type="molecule type" value="Genomic_DNA"/>
</dbReference>
<dbReference type="SUPFAM" id="SSF52540">
    <property type="entry name" value="P-loop containing nucleoside triphosphate hydrolases"/>
    <property type="match status" value="1"/>
</dbReference>
<organism evidence="11 12">
    <name type="scientific">Desulfocurvibacter africanus PCS</name>
    <dbReference type="NCBI Taxonomy" id="1262666"/>
    <lineage>
        <taxon>Bacteria</taxon>
        <taxon>Pseudomonadati</taxon>
        <taxon>Thermodesulfobacteriota</taxon>
        <taxon>Desulfovibrionia</taxon>
        <taxon>Desulfovibrionales</taxon>
        <taxon>Desulfovibrionaceae</taxon>
        <taxon>Desulfocurvibacter</taxon>
    </lineage>
</organism>
<evidence type="ECO:0000313" key="12">
    <source>
        <dbReference type="Proteomes" id="UP000011922"/>
    </source>
</evidence>
<dbReference type="NCBIfam" id="TIGR00150">
    <property type="entry name" value="T6A_YjeE"/>
    <property type="match status" value="1"/>
</dbReference>
<keyword evidence="8" id="KW-0067">ATP-binding</keyword>
<evidence type="ECO:0000256" key="10">
    <source>
        <dbReference type="ARBA" id="ARBA00032441"/>
    </source>
</evidence>
<comment type="similarity">
    <text evidence="2">Belongs to the TsaE family.</text>
</comment>
<keyword evidence="5" id="KW-0819">tRNA processing</keyword>
<protein>
    <recommendedName>
        <fullName evidence="3">tRNA threonylcarbamoyladenosine biosynthesis protein TsaE</fullName>
    </recommendedName>
    <alternativeName>
        <fullName evidence="10">t(6)A37 threonylcarbamoyladenosine biosynthesis protein TsaE</fullName>
    </alternativeName>
</protein>
<dbReference type="RefSeq" id="WP_005983264.1">
    <property type="nucleotide sequence ID" value="NZ_AOSV01000003.1"/>
</dbReference>
<evidence type="ECO:0000256" key="6">
    <source>
        <dbReference type="ARBA" id="ARBA00022723"/>
    </source>
</evidence>
<keyword evidence="9" id="KW-0460">Magnesium</keyword>
<evidence type="ECO:0000313" key="11">
    <source>
        <dbReference type="EMBL" id="EMG38634.1"/>
    </source>
</evidence>
<gene>
    <name evidence="11" type="ORF">PCS_00264</name>
</gene>
<dbReference type="Proteomes" id="UP000011922">
    <property type="component" value="Unassembled WGS sequence"/>
</dbReference>
<comment type="caution">
    <text evidence="11">The sequence shown here is derived from an EMBL/GenBank/DDBJ whole genome shotgun (WGS) entry which is preliminary data.</text>
</comment>
<reference evidence="11 12" key="1">
    <citation type="journal article" date="2013" name="Genome Announc.">
        <title>Draft Genome Sequence for Desulfovibrio africanus Strain PCS.</title>
        <authorList>
            <person name="Brown S.D."/>
            <person name="Utturkar S.M."/>
            <person name="Arkin A.P."/>
            <person name="Deutschbauer A.M."/>
            <person name="Elias D.A."/>
            <person name="Hazen T.C."/>
            <person name="Chakraborty R."/>
        </authorList>
    </citation>
    <scope>NUCLEOTIDE SEQUENCE [LARGE SCALE GENOMIC DNA]</scope>
    <source>
        <strain evidence="11 12">PCS</strain>
    </source>
</reference>
<dbReference type="PATRIC" id="fig|1262666.3.peg.263"/>
<evidence type="ECO:0000256" key="3">
    <source>
        <dbReference type="ARBA" id="ARBA00019010"/>
    </source>
</evidence>
<dbReference type="PANTHER" id="PTHR33540:SF2">
    <property type="entry name" value="TRNA THREONYLCARBAMOYLADENOSINE BIOSYNTHESIS PROTEIN TSAE"/>
    <property type="match status" value="1"/>
</dbReference>
<keyword evidence="4" id="KW-0963">Cytoplasm</keyword>
<evidence type="ECO:0000256" key="2">
    <source>
        <dbReference type="ARBA" id="ARBA00007599"/>
    </source>
</evidence>
<dbReference type="GO" id="GO:0005524">
    <property type="term" value="F:ATP binding"/>
    <property type="evidence" value="ECO:0007669"/>
    <property type="project" value="UniProtKB-KW"/>
</dbReference>
<dbReference type="OrthoDB" id="9815896at2"/>
<dbReference type="InterPro" id="IPR003442">
    <property type="entry name" value="T6A_TsaE"/>
</dbReference>
<dbReference type="AlphaFoldDB" id="M5PX55"/>
<evidence type="ECO:0000256" key="1">
    <source>
        <dbReference type="ARBA" id="ARBA00004496"/>
    </source>
</evidence>
<name>M5PX55_DESAF</name>
<evidence type="ECO:0000256" key="5">
    <source>
        <dbReference type="ARBA" id="ARBA00022694"/>
    </source>
</evidence>
<dbReference type="Pfam" id="PF02367">
    <property type="entry name" value="TsaE"/>
    <property type="match status" value="1"/>
</dbReference>
<accession>M5PX55</accession>
<keyword evidence="7" id="KW-0547">Nucleotide-binding</keyword>
<dbReference type="Gene3D" id="3.40.50.300">
    <property type="entry name" value="P-loop containing nucleotide triphosphate hydrolases"/>
    <property type="match status" value="1"/>
</dbReference>
<sequence>MLLRLADAEETLEFGRILAKGLPAEPGFAILLEGDLGAGKTTLVRGLVSALPGSDQAEVSSPSFTICNLYPTRPQVAHFDLYRQQGSAPDDQYCESLESPFTLVVVEWAQYLAPADLPEDVLRLTWQPAEAGRLVKLEAQGQTTERYLHGIYGKLRRFAAS</sequence>
<evidence type="ECO:0000256" key="8">
    <source>
        <dbReference type="ARBA" id="ARBA00022840"/>
    </source>
</evidence>
<comment type="subcellular location">
    <subcellularLocation>
        <location evidence="1">Cytoplasm</location>
    </subcellularLocation>
</comment>